<sequence length="193" mass="22889">MEDLQDIVVEALEVYINHILYIRDLYPGQIFKKRRIYNTPVYVSIYPPLNTYLYKVLRTSRELLKTQELECVEILFYKDDNKEYERYKFKTILEKNCQNEDEFLLDFEEQLRSSLGTLAERLKGLEKLPSDAKFRILVYTTQAAFVRLTHNAHYQDFPWLRADLKPALTHQEISLLPLTSLNCLALNVTAEIF</sequence>
<dbReference type="Proteomes" id="UP000037069">
    <property type="component" value="Unassembled WGS sequence"/>
</dbReference>
<evidence type="ECO:0000259" key="1">
    <source>
        <dbReference type="PROSITE" id="PS50815"/>
    </source>
</evidence>
<dbReference type="Gene3D" id="3.30.900.10">
    <property type="entry name" value="HORMA domain"/>
    <property type="match status" value="1"/>
</dbReference>
<dbReference type="InterPro" id="IPR045091">
    <property type="entry name" value="Mad2-like"/>
</dbReference>
<protein>
    <recommendedName>
        <fullName evidence="1">HORMA domain-containing protein</fullName>
    </recommendedName>
</protein>
<gene>
    <name evidence="2" type="ORF">FF38_10778</name>
</gene>
<dbReference type="PANTHER" id="PTHR11842:SF10">
    <property type="entry name" value="MITOTIC SPINDLE ASSEMBLY CHECKPOINT PROTEIN MAD2B"/>
    <property type="match status" value="1"/>
</dbReference>
<organism evidence="2 3">
    <name type="scientific">Lucilia cuprina</name>
    <name type="common">Green bottle fly</name>
    <name type="synonym">Australian sheep blowfly</name>
    <dbReference type="NCBI Taxonomy" id="7375"/>
    <lineage>
        <taxon>Eukaryota</taxon>
        <taxon>Metazoa</taxon>
        <taxon>Ecdysozoa</taxon>
        <taxon>Arthropoda</taxon>
        <taxon>Hexapoda</taxon>
        <taxon>Insecta</taxon>
        <taxon>Pterygota</taxon>
        <taxon>Neoptera</taxon>
        <taxon>Endopterygota</taxon>
        <taxon>Diptera</taxon>
        <taxon>Brachycera</taxon>
        <taxon>Muscomorpha</taxon>
        <taxon>Oestroidea</taxon>
        <taxon>Calliphoridae</taxon>
        <taxon>Luciliinae</taxon>
        <taxon>Lucilia</taxon>
    </lineage>
</organism>
<dbReference type="STRING" id="7375.A0A0L0C6K9"/>
<evidence type="ECO:0000313" key="3">
    <source>
        <dbReference type="Proteomes" id="UP000037069"/>
    </source>
</evidence>
<dbReference type="SUPFAM" id="SSF56019">
    <property type="entry name" value="The spindle assembly checkpoint protein mad2"/>
    <property type="match status" value="1"/>
</dbReference>
<name>A0A0L0C6K9_LUCCU</name>
<dbReference type="Pfam" id="PF02301">
    <property type="entry name" value="HORMA"/>
    <property type="match status" value="1"/>
</dbReference>
<dbReference type="EMBL" id="JRES01000936">
    <property type="protein sequence ID" value="KNC27079.1"/>
    <property type="molecule type" value="Genomic_DNA"/>
</dbReference>
<evidence type="ECO:0000313" key="2">
    <source>
        <dbReference type="EMBL" id="KNC27079.1"/>
    </source>
</evidence>
<keyword evidence="3" id="KW-1185">Reference proteome</keyword>
<accession>A0A0L0C6K9</accession>
<dbReference type="AlphaFoldDB" id="A0A0L0C6K9"/>
<dbReference type="PROSITE" id="PS50815">
    <property type="entry name" value="HORMA"/>
    <property type="match status" value="1"/>
</dbReference>
<comment type="caution">
    <text evidence="2">The sequence shown here is derived from an EMBL/GenBank/DDBJ whole genome shotgun (WGS) entry which is preliminary data.</text>
</comment>
<dbReference type="InterPro" id="IPR003511">
    <property type="entry name" value="HORMA_dom"/>
</dbReference>
<dbReference type="InterPro" id="IPR036570">
    <property type="entry name" value="HORMA_dom_sf"/>
</dbReference>
<dbReference type="GO" id="GO:0016035">
    <property type="term" value="C:zeta DNA polymerase complex"/>
    <property type="evidence" value="ECO:0007669"/>
    <property type="project" value="TreeGrafter"/>
</dbReference>
<dbReference type="OrthoDB" id="21254at2759"/>
<feature type="domain" description="HORMA" evidence="1">
    <location>
        <begin position="2"/>
        <end position="192"/>
    </location>
</feature>
<reference evidence="2 3" key="1">
    <citation type="journal article" date="2015" name="Nat. Commun.">
        <title>Lucilia cuprina genome unlocks parasitic fly biology to underpin future interventions.</title>
        <authorList>
            <person name="Anstead C.A."/>
            <person name="Korhonen P.K."/>
            <person name="Young N.D."/>
            <person name="Hall R.S."/>
            <person name="Jex A.R."/>
            <person name="Murali S.C."/>
            <person name="Hughes D.S."/>
            <person name="Lee S.F."/>
            <person name="Perry T."/>
            <person name="Stroehlein A.J."/>
            <person name="Ansell B.R."/>
            <person name="Breugelmans B."/>
            <person name="Hofmann A."/>
            <person name="Qu J."/>
            <person name="Dugan S."/>
            <person name="Lee S.L."/>
            <person name="Chao H."/>
            <person name="Dinh H."/>
            <person name="Han Y."/>
            <person name="Doddapaneni H.V."/>
            <person name="Worley K.C."/>
            <person name="Muzny D.M."/>
            <person name="Ioannidis P."/>
            <person name="Waterhouse R.M."/>
            <person name="Zdobnov E.M."/>
            <person name="James P.J."/>
            <person name="Bagnall N.H."/>
            <person name="Kotze A.C."/>
            <person name="Gibbs R.A."/>
            <person name="Richards S."/>
            <person name="Batterham P."/>
            <person name="Gasser R.B."/>
        </authorList>
    </citation>
    <scope>NUCLEOTIDE SEQUENCE [LARGE SCALE GENOMIC DNA]</scope>
    <source>
        <strain evidence="2 3">LS</strain>
        <tissue evidence="2">Full body</tissue>
    </source>
</reference>
<dbReference type="PANTHER" id="PTHR11842">
    <property type="entry name" value="MITOTIC SPINDLE ASSEMBLY CHECKPOINT PROTEIN MAD2"/>
    <property type="match status" value="1"/>
</dbReference>
<dbReference type="OMA" id="QYQEFPW"/>
<proteinExistence type="predicted"/>